<keyword evidence="1" id="KW-0812">Transmembrane</keyword>
<keyword evidence="1" id="KW-0472">Membrane</keyword>
<organism evidence="2 3">
    <name type="scientific">Prauserella endophytica</name>
    <dbReference type="NCBI Taxonomy" id="1592324"/>
    <lineage>
        <taxon>Bacteria</taxon>
        <taxon>Bacillati</taxon>
        <taxon>Actinomycetota</taxon>
        <taxon>Actinomycetes</taxon>
        <taxon>Pseudonocardiales</taxon>
        <taxon>Pseudonocardiaceae</taxon>
        <taxon>Prauserella</taxon>
        <taxon>Prauserella coralliicola group</taxon>
    </lineage>
</organism>
<dbReference type="EMBL" id="SWMS01000017">
    <property type="protein sequence ID" value="TKG65764.1"/>
    <property type="molecule type" value="Genomic_DNA"/>
</dbReference>
<evidence type="ECO:0000313" key="3">
    <source>
        <dbReference type="Proteomes" id="UP000309992"/>
    </source>
</evidence>
<keyword evidence="1" id="KW-1133">Transmembrane helix</keyword>
<keyword evidence="3" id="KW-1185">Reference proteome</keyword>
<feature type="transmembrane region" description="Helical" evidence="1">
    <location>
        <begin position="6"/>
        <end position="26"/>
    </location>
</feature>
<proteinExistence type="predicted"/>
<evidence type="ECO:0000313" key="2">
    <source>
        <dbReference type="EMBL" id="TKG65764.1"/>
    </source>
</evidence>
<evidence type="ECO:0000256" key="1">
    <source>
        <dbReference type="SAM" id="Phobius"/>
    </source>
</evidence>
<dbReference type="RefSeq" id="WP_112268011.1">
    <property type="nucleotide sequence ID" value="NZ_SWMS01000017.1"/>
</dbReference>
<dbReference type="Proteomes" id="UP000309992">
    <property type="component" value="Unassembled WGS sequence"/>
</dbReference>
<reference evidence="2 3" key="1">
    <citation type="journal article" date="2015" name="Antonie Van Leeuwenhoek">
        <title>Prauserella endophytica sp. nov., an endophytic actinobacterium isolated from Tamarix taklamakanensis.</title>
        <authorList>
            <person name="Liu J.M."/>
            <person name="Habden X."/>
            <person name="Guo L."/>
            <person name="Tuo L."/>
            <person name="Jiang Z.K."/>
            <person name="Liu S.W."/>
            <person name="Liu X.F."/>
            <person name="Chen L."/>
            <person name="Li R.F."/>
            <person name="Zhang Y.Q."/>
            <person name="Sun C.H."/>
        </authorList>
    </citation>
    <scope>NUCLEOTIDE SEQUENCE [LARGE SCALE GENOMIC DNA]</scope>
    <source>
        <strain evidence="2 3">CGMCC 4.7182</strain>
    </source>
</reference>
<dbReference type="Pfam" id="PF19941">
    <property type="entry name" value="DUF6403"/>
    <property type="match status" value="1"/>
</dbReference>
<accession>A0ABY2S0B7</accession>
<sequence>MSASWSVWLVGGVVLVAAGVGSTLLPRLRARGVRRRVAWSTARAAIDSATVSRDACAARVAEAEQLLARAESIAADRGGVLAAEEAARCAERADRLWRAARRG</sequence>
<gene>
    <name evidence="2" type="ORF">FCN18_26545</name>
</gene>
<protein>
    <submittedName>
        <fullName evidence="2">Uncharacterized protein</fullName>
    </submittedName>
</protein>
<comment type="caution">
    <text evidence="2">The sequence shown here is derived from an EMBL/GenBank/DDBJ whole genome shotgun (WGS) entry which is preliminary data.</text>
</comment>
<dbReference type="InterPro" id="IPR045645">
    <property type="entry name" value="DUF6403"/>
</dbReference>
<name>A0ABY2S0B7_9PSEU</name>